<sequence length="253" mass="26473">MSNGNSTMNRVLASRRAVVTGASRGIGRAIAEGFAAAGAAVGCLARNEAHLAEVEAAIRTSGGTACRQVCDVSTVKQVDAAMESLAERLGGLDILVVNAGIELEKAVVVDSDPDKWAAVLNTNLIGAYHCLRAATPFLRASGDGRVIVVGSGMGHKGAAGSSAYCVSKAGLWMLTRVFAQEVVDQGIAVNELIPGPVDTDMTRWSATQGERPANWATEWFKQPEEVVPLALFMASQPTGGPTAQSYSLMRRDN</sequence>
<gene>
    <name evidence="4" type="ORF">F4Y08_14960</name>
</gene>
<dbReference type="PANTHER" id="PTHR42760">
    <property type="entry name" value="SHORT-CHAIN DEHYDROGENASES/REDUCTASES FAMILY MEMBER"/>
    <property type="match status" value="1"/>
</dbReference>
<dbReference type="Gene3D" id="3.40.50.720">
    <property type="entry name" value="NAD(P)-binding Rossmann-like Domain"/>
    <property type="match status" value="1"/>
</dbReference>
<dbReference type="SUPFAM" id="SSF51735">
    <property type="entry name" value="NAD(P)-binding Rossmann-fold domains"/>
    <property type="match status" value="1"/>
</dbReference>
<dbReference type="PRINTS" id="PR00080">
    <property type="entry name" value="SDRFAMILY"/>
</dbReference>
<accession>A0A6B1DX63</accession>
<dbReference type="InterPro" id="IPR002347">
    <property type="entry name" value="SDR_fam"/>
</dbReference>
<comment type="caution">
    <text evidence="4">The sequence shown here is derived from an EMBL/GenBank/DDBJ whole genome shotgun (WGS) entry which is preliminary data.</text>
</comment>
<evidence type="ECO:0000256" key="2">
    <source>
        <dbReference type="ARBA" id="ARBA00023002"/>
    </source>
</evidence>
<evidence type="ECO:0000256" key="3">
    <source>
        <dbReference type="RuleBase" id="RU000363"/>
    </source>
</evidence>
<organism evidence="4">
    <name type="scientific">Caldilineaceae bacterium SB0662_bin_9</name>
    <dbReference type="NCBI Taxonomy" id="2605258"/>
    <lineage>
        <taxon>Bacteria</taxon>
        <taxon>Bacillati</taxon>
        <taxon>Chloroflexota</taxon>
        <taxon>Caldilineae</taxon>
        <taxon>Caldilineales</taxon>
        <taxon>Caldilineaceae</taxon>
    </lineage>
</organism>
<reference evidence="4" key="1">
    <citation type="submission" date="2019-09" db="EMBL/GenBank/DDBJ databases">
        <title>Characterisation of the sponge microbiome using genome-centric metagenomics.</title>
        <authorList>
            <person name="Engelberts J.P."/>
            <person name="Robbins S.J."/>
            <person name="De Goeij J.M."/>
            <person name="Aranda M."/>
            <person name="Bell S.C."/>
            <person name="Webster N.S."/>
        </authorList>
    </citation>
    <scope>NUCLEOTIDE SEQUENCE</scope>
    <source>
        <strain evidence="4">SB0662_bin_9</strain>
    </source>
</reference>
<dbReference type="InterPro" id="IPR020904">
    <property type="entry name" value="Sc_DH/Rdtase_CS"/>
</dbReference>
<dbReference type="PROSITE" id="PS00061">
    <property type="entry name" value="ADH_SHORT"/>
    <property type="match status" value="1"/>
</dbReference>
<dbReference type="Pfam" id="PF00106">
    <property type="entry name" value="adh_short"/>
    <property type="match status" value="1"/>
</dbReference>
<dbReference type="GO" id="GO:0016616">
    <property type="term" value="F:oxidoreductase activity, acting on the CH-OH group of donors, NAD or NADP as acceptor"/>
    <property type="evidence" value="ECO:0007669"/>
    <property type="project" value="TreeGrafter"/>
</dbReference>
<evidence type="ECO:0000256" key="1">
    <source>
        <dbReference type="ARBA" id="ARBA00006484"/>
    </source>
</evidence>
<dbReference type="CDD" id="cd05233">
    <property type="entry name" value="SDR_c"/>
    <property type="match status" value="1"/>
</dbReference>
<evidence type="ECO:0000313" key="4">
    <source>
        <dbReference type="EMBL" id="MYD91606.1"/>
    </source>
</evidence>
<keyword evidence="2" id="KW-0560">Oxidoreductase</keyword>
<dbReference type="FunFam" id="3.40.50.720:FF:000084">
    <property type="entry name" value="Short-chain dehydrogenase reductase"/>
    <property type="match status" value="1"/>
</dbReference>
<comment type="similarity">
    <text evidence="1 3">Belongs to the short-chain dehydrogenases/reductases (SDR) family.</text>
</comment>
<dbReference type="EMBL" id="VXPY01000104">
    <property type="protein sequence ID" value="MYD91606.1"/>
    <property type="molecule type" value="Genomic_DNA"/>
</dbReference>
<name>A0A6B1DX63_9CHLR</name>
<dbReference type="InterPro" id="IPR036291">
    <property type="entry name" value="NAD(P)-bd_dom_sf"/>
</dbReference>
<dbReference type="AlphaFoldDB" id="A0A6B1DX63"/>
<protein>
    <submittedName>
        <fullName evidence="4">SDR family oxidoreductase</fullName>
    </submittedName>
</protein>
<proteinExistence type="inferred from homology"/>
<dbReference type="PRINTS" id="PR00081">
    <property type="entry name" value="GDHRDH"/>
</dbReference>